<dbReference type="Gene3D" id="3.30.200.20">
    <property type="entry name" value="Phosphorylase Kinase, domain 1"/>
    <property type="match status" value="1"/>
</dbReference>
<protein>
    <recommendedName>
        <fullName evidence="2">receptor protein-tyrosine kinase</fullName>
        <ecNumber evidence="2">2.7.10.1</ecNumber>
    </recommendedName>
</protein>
<evidence type="ECO:0000256" key="6">
    <source>
        <dbReference type="ARBA" id="ARBA00022989"/>
    </source>
</evidence>
<dbReference type="InterPro" id="IPR001245">
    <property type="entry name" value="Ser-Thr/Tyr_kinase_cat_dom"/>
</dbReference>
<dbReference type="PANTHER" id="PTHR24416:SF564">
    <property type="entry name" value="MACROPHAGE-STIMULATING PROTEIN RECEPTOR"/>
    <property type="match status" value="1"/>
</dbReference>
<dbReference type="Pfam" id="PF01833">
    <property type="entry name" value="TIG"/>
    <property type="match status" value="1"/>
</dbReference>
<name>A0A7L3HSS5_9PASS</name>
<dbReference type="PANTHER" id="PTHR24416">
    <property type="entry name" value="TYROSINE-PROTEIN KINASE RECEPTOR"/>
    <property type="match status" value="1"/>
</dbReference>
<feature type="non-terminal residue" evidence="16">
    <location>
        <position position="775"/>
    </location>
</feature>
<dbReference type="PROSITE" id="PS00107">
    <property type="entry name" value="PROTEIN_KINASE_ATP"/>
    <property type="match status" value="1"/>
</dbReference>
<dbReference type="GO" id="GO:0007169">
    <property type="term" value="P:cell surface receptor protein tyrosine kinase signaling pathway"/>
    <property type="evidence" value="ECO:0007669"/>
    <property type="project" value="TreeGrafter"/>
</dbReference>
<dbReference type="Proteomes" id="UP000566314">
    <property type="component" value="Unassembled WGS sequence"/>
</dbReference>
<dbReference type="Gene3D" id="1.10.510.10">
    <property type="entry name" value="Transferase(Phosphotransferase) domain 1"/>
    <property type="match status" value="1"/>
</dbReference>
<dbReference type="SUPFAM" id="SSF56112">
    <property type="entry name" value="Protein kinase-like (PK-like)"/>
    <property type="match status" value="1"/>
</dbReference>
<dbReference type="InterPro" id="IPR002909">
    <property type="entry name" value="IPT_dom"/>
</dbReference>
<keyword evidence="6 14" id="KW-1133">Transmembrane helix</keyword>
<evidence type="ECO:0000256" key="12">
    <source>
        <dbReference type="PROSITE-ProRule" id="PRU10141"/>
    </source>
</evidence>
<dbReference type="GO" id="GO:0006909">
    <property type="term" value="P:phagocytosis"/>
    <property type="evidence" value="ECO:0007669"/>
    <property type="project" value="TreeGrafter"/>
</dbReference>
<dbReference type="InterPro" id="IPR008266">
    <property type="entry name" value="Tyr_kinase_AS"/>
</dbReference>
<feature type="compositionally biased region" description="Pro residues" evidence="13">
    <location>
        <begin position="748"/>
        <end position="757"/>
    </location>
</feature>
<dbReference type="SMART" id="SM00429">
    <property type="entry name" value="IPT"/>
    <property type="match status" value="2"/>
</dbReference>
<feature type="compositionally biased region" description="Acidic residues" evidence="13">
    <location>
        <begin position="760"/>
        <end position="775"/>
    </location>
</feature>
<reference evidence="16 17" key="1">
    <citation type="submission" date="2019-09" db="EMBL/GenBank/DDBJ databases">
        <title>Bird 10,000 Genomes (B10K) Project - Family phase.</title>
        <authorList>
            <person name="Zhang G."/>
        </authorList>
    </citation>
    <scope>NUCLEOTIDE SEQUENCE [LARGE SCALE GENOMIC DNA]</scope>
    <source>
        <strain evidence="16">B10K-DU-012-02</strain>
    </source>
</reference>
<dbReference type="InterPro" id="IPR013783">
    <property type="entry name" value="Ig-like_fold"/>
</dbReference>
<dbReference type="PRINTS" id="PR00109">
    <property type="entry name" value="TYRKINASE"/>
</dbReference>
<keyword evidence="8" id="KW-0829">Tyrosine-protein kinase</keyword>
<comment type="catalytic activity">
    <reaction evidence="11">
        <text>L-tyrosyl-[protein] + ATP = O-phospho-L-tyrosyl-[protein] + ADP + H(+)</text>
        <dbReference type="Rhea" id="RHEA:10596"/>
        <dbReference type="Rhea" id="RHEA-COMP:10136"/>
        <dbReference type="Rhea" id="RHEA-COMP:20101"/>
        <dbReference type="ChEBI" id="CHEBI:15378"/>
        <dbReference type="ChEBI" id="CHEBI:30616"/>
        <dbReference type="ChEBI" id="CHEBI:46858"/>
        <dbReference type="ChEBI" id="CHEBI:61978"/>
        <dbReference type="ChEBI" id="CHEBI:456216"/>
        <dbReference type="EC" id="2.7.10.1"/>
    </reaction>
</comment>
<dbReference type="GO" id="GO:0005886">
    <property type="term" value="C:plasma membrane"/>
    <property type="evidence" value="ECO:0007669"/>
    <property type="project" value="TreeGrafter"/>
</dbReference>
<comment type="caution">
    <text evidence="16">The sequence shown here is derived from an EMBL/GenBank/DDBJ whole genome shotgun (WGS) entry which is preliminary data.</text>
</comment>
<keyword evidence="3 14" id="KW-0812">Transmembrane</keyword>
<evidence type="ECO:0000259" key="15">
    <source>
        <dbReference type="PROSITE" id="PS50011"/>
    </source>
</evidence>
<gene>
    <name evidence="16" type="primary">Mst1r</name>
    <name evidence="16" type="ORF">BUPERY_R11002</name>
</gene>
<feature type="region of interest" description="Disordered" evidence="13">
    <location>
        <begin position="748"/>
        <end position="775"/>
    </location>
</feature>
<dbReference type="SMART" id="SM00219">
    <property type="entry name" value="TyrKc"/>
    <property type="match status" value="1"/>
</dbReference>
<dbReference type="InterPro" id="IPR017441">
    <property type="entry name" value="Protein_kinase_ATP_BS"/>
</dbReference>
<dbReference type="AlphaFoldDB" id="A0A7L3HSS5"/>
<dbReference type="PROSITE" id="PS00109">
    <property type="entry name" value="PROTEIN_KINASE_TYR"/>
    <property type="match status" value="1"/>
</dbReference>
<feature type="binding site" evidence="12">
    <location>
        <position position="445"/>
    </location>
    <ligand>
        <name>ATP</name>
        <dbReference type="ChEBI" id="CHEBI:30616"/>
    </ligand>
</feature>
<dbReference type="SUPFAM" id="SSF81296">
    <property type="entry name" value="E set domains"/>
    <property type="match status" value="2"/>
</dbReference>
<dbReference type="InterPro" id="IPR000719">
    <property type="entry name" value="Prot_kinase_dom"/>
</dbReference>
<dbReference type="GO" id="GO:0007399">
    <property type="term" value="P:nervous system development"/>
    <property type="evidence" value="ECO:0007669"/>
    <property type="project" value="TreeGrafter"/>
</dbReference>
<evidence type="ECO:0000256" key="11">
    <source>
        <dbReference type="ARBA" id="ARBA00051243"/>
    </source>
</evidence>
<keyword evidence="10" id="KW-0325">Glycoprotein</keyword>
<evidence type="ECO:0000256" key="13">
    <source>
        <dbReference type="SAM" id="MobiDB-lite"/>
    </source>
</evidence>
<dbReference type="GO" id="GO:0016477">
    <property type="term" value="P:cell migration"/>
    <property type="evidence" value="ECO:0007669"/>
    <property type="project" value="TreeGrafter"/>
</dbReference>
<feature type="non-terminal residue" evidence="16">
    <location>
        <position position="1"/>
    </location>
</feature>
<dbReference type="InterPro" id="IPR020635">
    <property type="entry name" value="Tyr_kinase_cat_dom"/>
</dbReference>
<dbReference type="EMBL" id="VZTT01265593">
    <property type="protein sequence ID" value="NXU07436.1"/>
    <property type="molecule type" value="Genomic_DNA"/>
</dbReference>
<evidence type="ECO:0000256" key="2">
    <source>
        <dbReference type="ARBA" id="ARBA00011902"/>
    </source>
</evidence>
<dbReference type="OrthoDB" id="9985181at2759"/>
<dbReference type="PROSITE" id="PS50011">
    <property type="entry name" value="PROTEIN_KINASE_DOM"/>
    <property type="match status" value="1"/>
</dbReference>
<keyword evidence="4 12" id="KW-0547">Nucleotide-binding</keyword>
<evidence type="ECO:0000256" key="3">
    <source>
        <dbReference type="ARBA" id="ARBA00022692"/>
    </source>
</evidence>
<keyword evidence="9" id="KW-0675">Receptor</keyword>
<evidence type="ECO:0000256" key="10">
    <source>
        <dbReference type="ARBA" id="ARBA00023180"/>
    </source>
</evidence>
<dbReference type="GO" id="GO:0005524">
    <property type="term" value="F:ATP binding"/>
    <property type="evidence" value="ECO:0007669"/>
    <property type="project" value="UniProtKB-UniRule"/>
</dbReference>
<organism evidence="16 17">
    <name type="scientific">Buphagus erythrorhynchus</name>
    <name type="common">red-billed oxpecker</name>
    <dbReference type="NCBI Taxonomy" id="245048"/>
    <lineage>
        <taxon>Eukaryota</taxon>
        <taxon>Metazoa</taxon>
        <taxon>Chordata</taxon>
        <taxon>Craniata</taxon>
        <taxon>Vertebrata</taxon>
        <taxon>Euteleostomi</taxon>
        <taxon>Archelosauria</taxon>
        <taxon>Archosauria</taxon>
        <taxon>Dinosauria</taxon>
        <taxon>Saurischia</taxon>
        <taxon>Theropoda</taxon>
        <taxon>Coelurosauria</taxon>
        <taxon>Aves</taxon>
        <taxon>Neognathae</taxon>
        <taxon>Neoaves</taxon>
        <taxon>Telluraves</taxon>
        <taxon>Australaves</taxon>
        <taxon>Passeriformes</taxon>
        <taxon>Sturnidae</taxon>
        <taxon>Buphagus</taxon>
    </lineage>
</organism>
<dbReference type="GO" id="GO:0004714">
    <property type="term" value="F:transmembrane receptor protein tyrosine kinase activity"/>
    <property type="evidence" value="ECO:0007669"/>
    <property type="project" value="UniProtKB-EC"/>
</dbReference>
<proteinExistence type="predicted"/>
<keyword evidence="5 12" id="KW-0067">ATP-binding</keyword>
<evidence type="ECO:0000256" key="4">
    <source>
        <dbReference type="ARBA" id="ARBA00022741"/>
    </source>
</evidence>
<dbReference type="Pfam" id="PF07714">
    <property type="entry name" value="PK_Tyr_Ser-Thr"/>
    <property type="match status" value="2"/>
</dbReference>
<dbReference type="Gene3D" id="2.60.40.10">
    <property type="entry name" value="Immunoglobulins"/>
    <property type="match status" value="1"/>
</dbReference>
<dbReference type="InterPro" id="IPR011009">
    <property type="entry name" value="Kinase-like_dom_sf"/>
</dbReference>
<evidence type="ECO:0000256" key="1">
    <source>
        <dbReference type="ARBA" id="ARBA00004479"/>
    </source>
</evidence>
<evidence type="ECO:0000256" key="14">
    <source>
        <dbReference type="SAM" id="Phobius"/>
    </source>
</evidence>
<accession>A0A7L3HSS5</accession>
<keyword evidence="8" id="KW-0418">Kinase</keyword>
<keyword evidence="17" id="KW-1185">Reference proteome</keyword>
<dbReference type="InterPro" id="IPR014756">
    <property type="entry name" value="Ig_E-set"/>
</dbReference>
<evidence type="ECO:0000256" key="7">
    <source>
        <dbReference type="ARBA" id="ARBA00023136"/>
    </source>
</evidence>
<sequence>EPNVSALHPPFGPRGGGTHISLHGTHLSAGSSWRVMVNGSECALNGQPRQGNGTIQCTAPAAGGLGAAWVALWIDGEEFPAPMPFQYRPDPTVSAIDPSCSFEGSLLTIIGTHLNSVYRAKIRFEAGGVFTQATECESPLAPERLLCHSPAFPFESKVEVVLGNLSVLLDGAHGRWLFRLRYYSRPKLYPLEKDGRRFRLKPGDDEIEVQQLGLDAVATCMNITMTVGGRDCHPNVLKNEVTCRLPRELRLPPSGAPVEVCVNGACEALGWVLSPPTSLDLAASLALGIGITFLVCCILAAVLFHWRWRKRRGTENLELLAQPGRSDPPVTIQRPGVDYREVLVLNTAGTPGPVGPRTRITSAGANGSAGAGAAGGGSPMPLLRATSCCLEDLRPELLEEVKDILIPEERLVTHRHQVIGKGHFGSVYHGTYTDPLLGDLHCAVKSLHRESLPLPCMLPWHSSRMSTAQLSAGITDLEEVEEFLREGILMKSFHHPQVLSLLGVCLPRHGLPLVVLPYMRHGDLRQFIRAQERSPTVKELIGFGLQVALGMEYLAQKKFVHRDLAARNCMLDETLTVKVADFGLARDVFGKEYYSIRQHRHAKLPVKWMALESLQTQKFTTKSDVVGMTPLPIPSPISILPVCPWQLSSWQWSFGVLMWELLTRGASPYAGVDPYDMAHYLLQGRRLPQPSHCPNTLYRVMLSCWAPAPEDRPSFTGLVGELERVLATLDGEHYVNLAVTYITLDWDPPFPPAPPGQLPDSDDEDKQNEEEEEEK</sequence>
<dbReference type="EC" id="2.7.10.1" evidence="2"/>
<feature type="domain" description="Protein kinase" evidence="15">
    <location>
        <begin position="413"/>
        <end position="726"/>
    </location>
</feature>
<evidence type="ECO:0000256" key="5">
    <source>
        <dbReference type="ARBA" id="ARBA00022840"/>
    </source>
</evidence>
<evidence type="ECO:0000313" key="16">
    <source>
        <dbReference type="EMBL" id="NXU07436.1"/>
    </source>
</evidence>
<evidence type="ECO:0000313" key="17">
    <source>
        <dbReference type="Proteomes" id="UP000566314"/>
    </source>
</evidence>
<dbReference type="InterPro" id="IPR050122">
    <property type="entry name" value="RTK"/>
</dbReference>
<evidence type="ECO:0000256" key="9">
    <source>
        <dbReference type="ARBA" id="ARBA00023170"/>
    </source>
</evidence>
<dbReference type="GO" id="GO:0043235">
    <property type="term" value="C:receptor complex"/>
    <property type="evidence" value="ECO:0007669"/>
    <property type="project" value="TreeGrafter"/>
</dbReference>
<comment type="subcellular location">
    <subcellularLocation>
        <location evidence="1">Membrane</location>
        <topology evidence="1">Single-pass type I membrane protein</topology>
    </subcellularLocation>
</comment>
<feature type="transmembrane region" description="Helical" evidence="14">
    <location>
        <begin position="281"/>
        <end position="304"/>
    </location>
</feature>
<evidence type="ECO:0000256" key="8">
    <source>
        <dbReference type="ARBA" id="ARBA00023137"/>
    </source>
</evidence>
<keyword evidence="8" id="KW-0808">Transferase</keyword>
<keyword evidence="7 14" id="KW-0472">Membrane</keyword>